<name>A0A916RC51_9HYPH</name>
<evidence type="ECO:0008006" key="4">
    <source>
        <dbReference type="Google" id="ProtNLM"/>
    </source>
</evidence>
<comment type="caution">
    <text evidence="2">The sequence shown here is derived from an EMBL/GenBank/DDBJ whole genome shotgun (WGS) entry which is preliminary data.</text>
</comment>
<reference evidence="2 3" key="1">
    <citation type="journal article" date="2014" name="Int. J. Syst. Evol. Microbiol.">
        <title>Complete genome sequence of Corynebacterium casei LMG S-19264T (=DSM 44701T), isolated from a smear-ripened cheese.</title>
        <authorList>
            <consortium name="US DOE Joint Genome Institute (JGI-PGF)"/>
            <person name="Walter F."/>
            <person name="Albersmeier A."/>
            <person name="Kalinowski J."/>
            <person name="Ruckert C."/>
        </authorList>
    </citation>
    <scope>NUCLEOTIDE SEQUENCE [LARGE SCALE GENOMIC DNA]</scope>
    <source>
        <strain evidence="2 3">CGMCC 1.15896</strain>
    </source>
</reference>
<dbReference type="GO" id="GO:0004190">
    <property type="term" value="F:aspartic-type endopeptidase activity"/>
    <property type="evidence" value="ECO:0007669"/>
    <property type="project" value="InterPro"/>
</dbReference>
<sequence>MSRLLVGLAAGGVLVAGMGAANAADWGVSKDPVFKPAYPVHWEEESPLGFEVGMRYFYGIGSQSFQLGGSTFSADDQSHSLEAHLRIDDRSTSTYLKGHFGFGAITDGTYKENGTEIDSFQTGRLAYALADFGYTPLDTGAARAGFFAGYMYANESPQDSGLDIHGLRLGIAGRAELSDMLDISAEIAAIPYAWVSGNIDVLPVPPGQSLTGIDGALYGGAAEVMVGFHPTDEFTIRAGARGTYLNGYVSSDEPGEQYVETFRWGPVVELTYRF</sequence>
<dbReference type="Proteomes" id="UP000596977">
    <property type="component" value="Unassembled WGS sequence"/>
</dbReference>
<dbReference type="OrthoDB" id="7591823at2"/>
<dbReference type="InterPro" id="IPR020080">
    <property type="entry name" value="OM_adhesin/peptidase_omptin"/>
</dbReference>
<dbReference type="EMBL" id="BMKB01000003">
    <property type="protein sequence ID" value="GGA49076.1"/>
    <property type="molecule type" value="Genomic_DNA"/>
</dbReference>
<evidence type="ECO:0000256" key="1">
    <source>
        <dbReference type="SAM" id="SignalP"/>
    </source>
</evidence>
<proteinExistence type="predicted"/>
<accession>A0A916RC51</accession>
<dbReference type="RefSeq" id="WP_127074210.1">
    <property type="nucleotide sequence ID" value="NZ_BMKB01000003.1"/>
</dbReference>
<organism evidence="2 3">
    <name type="scientific">Pelagibacterium lentulum</name>
    <dbReference type="NCBI Taxonomy" id="2029865"/>
    <lineage>
        <taxon>Bacteria</taxon>
        <taxon>Pseudomonadati</taxon>
        <taxon>Pseudomonadota</taxon>
        <taxon>Alphaproteobacteria</taxon>
        <taxon>Hyphomicrobiales</taxon>
        <taxon>Devosiaceae</taxon>
        <taxon>Pelagibacterium</taxon>
    </lineage>
</organism>
<feature type="chain" id="PRO_5037692095" description="Outer membrane protein beta-barrel domain-containing protein" evidence="1">
    <location>
        <begin position="24"/>
        <end position="274"/>
    </location>
</feature>
<keyword evidence="3" id="KW-1185">Reference proteome</keyword>
<protein>
    <recommendedName>
        <fullName evidence="4">Outer membrane protein beta-barrel domain-containing protein</fullName>
    </recommendedName>
</protein>
<feature type="signal peptide" evidence="1">
    <location>
        <begin position="1"/>
        <end position="23"/>
    </location>
</feature>
<gene>
    <name evidence="2" type="ORF">GCM10011499_18650</name>
</gene>
<dbReference type="AlphaFoldDB" id="A0A916RC51"/>
<dbReference type="SUPFAM" id="SSF69917">
    <property type="entry name" value="OMPT-like"/>
    <property type="match status" value="1"/>
</dbReference>
<keyword evidence="1" id="KW-0732">Signal</keyword>
<evidence type="ECO:0000313" key="3">
    <source>
        <dbReference type="Proteomes" id="UP000596977"/>
    </source>
</evidence>
<evidence type="ECO:0000313" key="2">
    <source>
        <dbReference type="EMBL" id="GGA49076.1"/>
    </source>
</evidence>